<evidence type="ECO:0000256" key="4">
    <source>
        <dbReference type="ARBA" id="ARBA00022729"/>
    </source>
</evidence>
<dbReference type="Gene3D" id="3.40.190.170">
    <property type="entry name" value="Bacterial extracellular solute-binding protein, family 7"/>
    <property type="match status" value="1"/>
</dbReference>
<accession>B1FYD8</accession>
<dbReference type="InterPro" id="IPR038404">
    <property type="entry name" value="TRAP_DctP_sf"/>
</dbReference>
<dbReference type="NCBIfam" id="NF037995">
    <property type="entry name" value="TRAP_S1"/>
    <property type="match status" value="1"/>
</dbReference>
<keyword evidence="3" id="KW-0813">Transport</keyword>
<evidence type="ECO:0000256" key="3">
    <source>
        <dbReference type="ARBA" id="ARBA00022448"/>
    </source>
</evidence>
<keyword evidence="4" id="KW-0732">Signal</keyword>
<dbReference type="PANTHER" id="PTHR33376:SF4">
    <property type="entry name" value="SIALIC ACID-BINDING PERIPLASMIC PROTEIN SIAP"/>
    <property type="match status" value="1"/>
</dbReference>
<name>B1FYD8_PARG4</name>
<dbReference type="PROSITE" id="PS51318">
    <property type="entry name" value="TAT"/>
    <property type="match status" value="1"/>
</dbReference>
<comment type="subcellular location">
    <subcellularLocation>
        <location evidence="1">Cell envelope</location>
    </subcellularLocation>
</comment>
<evidence type="ECO:0000313" key="6">
    <source>
        <dbReference type="Proteomes" id="UP000005045"/>
    </source>
</evidence>
<reference evidence="5 6" key="1">
    <citation type="submission" date="2008-03" db="EMBL/GenBank/DDBJ databases">
        <title>Sequencing of the draft genome and assembly of Burkholderia graminis C4D1M.</title>
        <authorList>
            <consortium name="US DOE Joint Genome Institute (JGI-PGF)"/>
            <person name="Copeland A."/>
            <person name="Lucas S."/>
            <person name="Lapidus A."/>
            <person name="Glavina del Rio T."/>
            <person name="Dalin E."/>
            <person name="Tice H."/>
            <person name="Bruce D."/>
            <person name="Goodwin L."/>
            <person name="Pitluck S."/>
            <person name="Larimer F."/>
            <person name="Land M.L."/>
            <person name="Hauser L."/>
            <person name="Tiedje J."/>
            <person name="Richardson P."/>
        </authorList>
    </citation>
    <scope>NUCLEOTIDE SEQUENCE [LARGE SCALE GENOMIC DNA]</scope>
    <source>
        <strain evidence="6">ATCC 700544 / DSM 17151 / LMG 18924 / NCIMB 13744 / C4D1M</strain>
    </source>
</reference>
<dbReference type="EMBL" id="ABLD01000005">
    <property type="protein sequence ID" value="EDT10779.1"/>
    <property type="molecule type" value="Genomic_DNA"/>
</dbReference>
<gene>
    <name evidence="5" type="ORF">BgramDRAFT_2156</name>
</gene>
<dbReference type="GO" id="GO:0030288">
    <property type="term" value="C:outer membrane-bounded periplasmic space"/>
    <property type="evidence" value="ECO:0007669"/>
    <property type="project" value="InterPro"/>
</dbReference>
<dbReference type="PANTHER" id="PTHR33376">
    <property type="match status" value="1"/>
</dbReference>
<dbReference type="PIRSF" id="PIRSF006470">
    <property type="entry name" value="DctB"/>
    <property type="match status" value="1"/>
</dbReference>
<proteinExistence type="inferred from homology"/>
<dbReference type="AlphaFoldDB" id="B1FYD8"/>
<keyword evidence="6" id="KW-1185">Reference proteome</keyword>
<comment type="similarity">
    <text evidence="2">Belongs to the bacterial solute-binding protein 7 family.</text>
</comment>
<dbReference type="GO" id="GO:0055085">
    <property type="term" value="P:transmembrane transport"/>
    <property type="evidence" value="ECO:0007669"/>
    <property type="project" value="InterPro"/>
</dbReference>
<evidence type="ECO:0000313" key="5">
    <source>
        <dbReference type="EMBL" id="EDT10779.1"/>
    </source>
</evidence>
<dbReference type="InterPro" id="IPR004682">
    <property type="entry name" value="TRAP_DctP"/>
</dbReference>
<dbReference type="Proteomes" id="UP000005045">
    <property type="component" value="Unassembled WGS sequence"/>
</dbReference>
<dbReference type="OrthoDB" id="9794826at2"/>
<protein>
    <submittedName>
        <fullName evidence="5">TRAP dicarboxylate transporter, DctP subunit</fullName>
    </submittedName>
</protein>
<dbReference type="Pfam" id="PF03480">
    <property type="entry name" value="DctP"/>
    <property type="match status" value="1"/>
</dbReference>
<dbReference type="InterPro" id="IPR006311">
    <property type="entry name" value="TAT_signal"/>
</dbReference>
<organism evidence="5 6">
    <name type="scientific">Paraburkholderia graminis (strain ATCC 700544 / DSM 17151 / LMG 18924 / NCIMB 13744 / C4D1M)</name>
    <dbReference type="NCBI Taxonomy" id="396598"/>
    <lineage>
        <taxon>Bacteria</taxon>
        <taxon>Pseudomonadati</taxon>
        <taxon>Pseudomonadota</taxon>
        <taxon>Betaproteobacteria</taxon>
        <taxon>Burkholderiales</taxon>
        <taxon>Burkholderiaceae</taxon>
        <taxon>Paraburkholderia</taxon>
    </lineage>
</organism>
<dbReference type="InterPro" id="IPR018389">
    <property type="entry name" value="DctP_fam"/>
</dbReference>
<sequence length="359" mass="39063">MKPINIVTHGAADSSEPAGAALDEHGRARRAVMHAAAGTALGAAFGPLASLHAHAQGAPKRLRVAHTAPTEHGWHVWSVAFKESLEKRSKGAMLVQIYPNAQMGTERDIGQAVRNGALEVGVIGVGLTNWVPEVSITDAPYLWKSRDQAYRAFAGAFGDDLRARCREKGFGLIGWTDLGFRCITNSKRQIQSVNDMQGLKMRVPISKAYIAMVQAMGATTAAVDLSELYLALRQGVADGQETPPTVVKSNKYYEVQKYVAKSDHVLTTGYSVTSTKYFDGLTATEKQTFMAAANDADNVLRTHTQKEEVDAYQFLGKHGMQVNLSVDVESFRKVCLPLVDKMPDQFPPHLVKIARATPV</sequence>
<dbReference type="RefSeq" id="WP_006048714.1">
    <property type="nucleotide sequence ID" value="NZ_ABLD01000005.1"/>
</dbReference>
<evidence type="ECO:0000256" key="2">
    <source>
        <dbReference type="ARBA" id="ARBA00009023"/>
    </source>
</evidence>
<dbReference type="NCBIfam" id="TIGR00787">
    <property type="entry name" value="dctP"/>
    <property type="match status" value="1"/>
</dbReference>
<dbReference type="CDD" id="cd13603">
    <property type="entry name" value="PBP2_TRAP_Siap_TeaA_like"/>
    <property type="match status" value="1"/>
</dbReference>
<evidence type="ECO:0000256" key="1">
    <source>
        <dbReference type="ARBA" id="ARBA00004196"/>
    </source>
</evidence>
<comment type="caution">
    <text evidence="5">The sequence shown here is derived from an EMBL/GenBank/DDBJ whole genome shotgun (WGS) entry which is preliminary data.</text>
</comment>